<evidence type="ECO:0000256" key="1">
    <source>
        <dbReference type="SAM" id="Phobius"/>
    </source>
</evidence>
<evidence type="ECO:0008006" key="4">
    <source>
        <dbReference type="Google" id="ProtNLM"/>
    </source>
</evidence>
<reference evidence="2" key="1">
    <citation type="submission" date="2022-07" db="EMBL/GenBank/DDBJ databases">
        <title>Genome Sequence of Physisporinus lineatus.</title>
        <authorList>
            <person name="Buettner E."/>
        </authorList>
    </citation>
    <scope>NUCLEOTIDE SEQUENCE</scope>
    <source>
        <strain evidence="2">VT162</strain>
    </source>
</reference>
<proteinExistence type="predicted"/>
<keyword evidence="3" id="KW-1185">Reference proteome</keyword>
<keyword evidence="1" id="KW-0812">Transmembrane</keyword>
<name>A0AAD5V5J5_9APHY</name>
<dbReference type="EMBL" id="JANAWD010000114">
    <property type="protein sequence ID" value="KAJ3486677.1"/>
    <property type="molecule type" value="Genomic_DNA"/>
</dbReference>
<feature type="transmembrane region" description="Helical" evidence="1">
    <location>
        <begin position="84"/>
        <end position="106"/>
    </location>
</feature>
<feature type="transmembrane region" description="Helical" evidence="1">
    <location>
        <begin position="169"/>
        <end position="192"/>
    </location>
</feature>
<evidence type="ECO:0000313" key="3">
    <source>
        <dbReference type="Proteomes" id="UP001212997"/>
    </source>
</evidence>
<comment type="caution">
    <text evidence="2">The sequence shown here is derived from an EMBL/GenBank/DDBJ whole genome shotgun (WGS) entry which is preliminary data.</text>
</comment>
<keyword evidence="1" id="KW-1133">Transmembrane helix</keyword>
<accession>A0AAD5V5J5</accession>
<keyword evidence="1" id="KW-0472">Membrane</keyword>
<feature type="transmembrane region" description="Helical" evidence="1">
    <location>
        <begin position="39"/>
        <end position="72"/>
    </location>
</feature>
<protein>
    <recommendedName>
        <fullName evidence="4">Transmembrane protein</fullName>
    </recommendedName>
</protein>
<organism evidence="2 3">
    <name type="scientific">Meripilus lineatus</name>
    <dbReference type="NCBI Taxonomy" id="2056292"/>
    <lineage>
        <taxon>Eukaryota</taxon>
        <taxon>Fungi</taxon>
        <taxon>Dikarya</taxon>
        <taxon>Basidiomycota</taxon>
        <taxon>Agaricomycotina</taxon>
        <taxon>Agaricomycetes</taxon>
        <taxon>Polyporales</taxon>
        <taxon>Meripilaceae</taxon>
        <taxon>Meripilus</taxon>
    </lineage>
</organism>
<dbReference type="Proteomes" id="UP001212997">
    <property type="component" value="Unassembled WGS sequence"/>
</dbReference>
<feature type="transmembrane region" description="Helical" evidence="1">
    <location>
        <begin position="126"/>
        <end position="157"/>
    </location>
</feature>
<dbReference type="AlphaFoldDB" id="A0AAD5V5J5"/>
<gene>
    <name evidence="2" type="ORF">NLI96_g4065</name>
</gene>
<sequence length="264" mass="28616">MNGRIPTILSSLPPSRPPSVSLVRSLWLPSTVDSVSPGFWYLAAILVLIVLCFSWLSLVSLYAPWVLSLVLLSPDYLLPLSSQLVWSLWFVTVSLLWLSRISGAFWNGIPGVLSSRLSGPWSLRLSLSACLLGCLSNVSDFVCSGCSFNLSALVLGLTWCPLGTPWQPLWLAGILAFDFLVCSPTLLVLLSGRLRTAHSGLGSYLRSSLSGNALCSLVLAVYLRHRSSSGRGSSDVWWGTASRTPVEEAGLEPVLLRLIARMIV</sequence>
<evidence type="ECO:0000313" key="2">
    <source>
        <dbReference type="EMBL" id="KAJ3486677.1"/>
    </source>
</evidence>